<comment type="caution">
    <text evidence="2">The sequence shown here is derived from an EMBL/GenBank/DDBJ whole genome shotgun (WGS) entry which is preliminary data.</text>
</comment>
<evidence type="ECO:0000256" key="1">
    <source>
        <dbReference type="SAM" id="SignalP"/>
    </source>
</evidence>
<name>A0A9X0HLZ1_SOLP1</name>
<keyword evidence="1" id="KW-0732">Signal</keyword>
<evidence type="ECO:0000313" key="2">
    <source>
        <dbReference type="EMBL" id="KUG08395.1"/>
    </source>
</evidence>
<proteinExistence type="predicted"/>
<dbReference type="OrthoDB" id="883835at2"/>
<evidence type="ECO:0000313" key="3">
    <source>
        <dbReference type="Proteomes" id="UP000054223"/>
    </source>
</evidence>
<dbReference type="EMBL" id="LNAL01000006">
    <property type="protein sequence ID" value="KUG08395.1"/>
    <property type="molecule type" value="Genomic_DNA"/>
</dbReference>
<gene>
    <name evidence="2" type="ORF">ASU33_09510</name>
</gene>
<feature type="chain" id="PRO_5040846816" evidence="1">
    <location>
        <begin position="23"/>
        <end position="162"/>
    </location>
</feature>
<dbReference type="RefSeq" id="WP_059069812.1">
    <property type="nucleotide sequence ID" value="NZ_LNAL01000006.1"/>
</dbReference>
<feature type="signal peptide" evidence="1">
    <location>
        <begin position="1"/>
        <end position="22"/>
    </location>
</feature>
<dbReference type="AlphaFoldDB" id="A0A9X0HLZ1"/>
<sequence>MRLNRSCLLLLVLLACAGIACTRTTPAVEVDALPPNRAKRAAPPVLNVPDLVGRNIDEVRKALGKPRETQALPLAAEPTAVQLRTSQAEEWTNTFDYQGATIVATFNAHTRKVRDLVLLGTNEDELMRRGNLDLVGDTYLVLPVPSPAEPSKIMGIRVLARK</sequence>
<dbReference type="Proteomes" id="UP000054223">
    <property type="component" value="Unassembled WGS sequence"/>
</dbReference>
<keyword evidence="3" id="KW-1185">Reference proteome</keyword>
<protein>
    <submittedName>
        <fullName evidence="2">Uncharacterized protein</fullName>
    </submittedName>
</protein>
<reference evidence="2 3" key="1">
    <citation type="submission" date="2015-11" db="EMBL/GenBank/DDBJ databases">
        <title>Solirubrum puertoriconensis gen. nov. an environmental bacteria isolated in Puerto Rico.</title>
        <authorList>
            <person name="Cuebas-Irizarry M.F."/>
            <person name="Montalvo-Rodriguez R."/>
        </authorList>
    </citation>
    <scope>NUCLEOTIDE SEQUENCE [LARGE SCALE GENOMIC DNA]</scope>
    <source>
        <strain evidence="2 3">MC1A</strain>
    </source>
</reference>
<dbReference type="PROSITE" id="PS51257">
    <property type="entry name" value="PROKAR_LIPOPROTEIN"/>
    <property type="match status" value="1"/>
</dbReference>
<accession>A0A9X0HLZ1</accession>
<organism evidence="2 3">
    <name type="scientific">Solirubrum puertoriconensis</name>
    <dbReference type="NCBI Taxonomy" id="1751427"/>
    <lineage>
        <taxon>Bacteria</taxon>
        <taxon>Pseudomonadati</taxon>
        <taxon>Bacteroidota</taxon>
        <taxon>Cytophagia</taxon>
        <taxon>Cytophagales</taxon>
    </lineage>
</organism>